<name>A0A9W7CGQ5_9STRA</name>
<keyword evidence="1" id="KW-1133">Transmembrane helix</keyword>
<dbReference type="EMBL" id="BRXX01000331">
    <property type="protein sequence ID" value="GMI05458.1"/>
    <property type="molecule type" value="Genomic_DNA"/>
</dbReference>
<dbReference type="GO" id="GO:0016020">
    <property type="term" value="C:membrane"/>
    <property type="evidence" value="ECO:0007669"/>
    <property type="project" value="InterPro"/>
</dbReference>
<keyword evidence="1" id="KW-0472">Membrane</keyword>
<accession>A0A9W7CGQ5</accession>
<evidence type="ECO:0008006" key="4">
    <source>
        <dbReference type="Google" id="ProtNLM"/>
    </source>
</evidence>
<keyword evidence="1" id="KW-0812">Transmembrane</keyword>
<keyword evidence="3" id="KW-1185">Reference proteome</keyword>
<evidence type="ECO:0000313" key="3">
    <source>
        <dbReference type="Proteomes" id="UP001165160"/>
    </source>
</evidence>
<dbReference type="GO" id="GO:0008146">
    <property type="term" value="F:sulfotransferase activity"/>
    <property type="evidence" value="ECO:0007669"/>
    <property type="project" value="InterPro"/>
</dbReference>
<proteinExistence type="predicted"/>
<dbReference type="InterPro" id="IPR005331">
    <property type="entry name" value="Sulfotransferase"/>
</dbReference>
<dbReference type="SUPFAM" id="SSF52540">
    <property type="entry name" value="P-loop containing nucleoside triphosphate hydrolases"/>
    <property type="match status" value="1"/>
</dbReference>
<evidence type="ECO:0000256" key="1">
    <source>
        <dbReference type="SAM" id="Phobius"/>
    </source>
</evidence>
<dbReference type="AlphaFoldDB" id="A0A9W7CGQ5"/>
<feature type="transmembrane region" description="Helical" evidence="1">
    <location>
        <begin position="6"/>
        <end position="25"/>
    </location>
</feature>
<reference evidence="3" key="1">
    <citation type="journal article" date="2023" name="Commun. Biol.">
        <title>Genome analysis of Parmales, the sister group of diatoms, reveals the evolutionary specialization of diatoms from phago-mixotrophs to photoautotrophs.</title>
        <authorList>
            <person name="Ban H."/>
            <person name="Sato S."/>
            <person name="Yoshikawa S."/>
            <person name="Yamada K."/>
            <person name="Nakamura Y."/>
            <person name="Ichinomiya M."/>
            <person name="Sato N."/>
            <person name="Blanc-Mathieu R."/>
            <person name="Endo H."/>
            <person name="Kuwata A."/>
            <person name="Ogata H."/>
        </authorList>
    </citation>
    <scope>NUCLEOTIDE SEQUENCE [LARGE SCALE GENOMIC DNA]</scope>
    <source>
        <strain evidence="3">NIES 3699</strain>
    </source>
</reference>
<comment type="caution">
    <text evidence="2">The sequence shown here is derived from an EMBL/GenBank/DDBJ whole genome shotgun (WGS) entry which is preliminary data.</text>
</comment>
<dbReference type="InterPro" id="IPR027417">
    <property type="entry name" value="P-loop_NTPase"/>
</dbReference>
<dbReference type="Gene3D" id="3.40.50.300">
    <property type="entry name" value="P-loop containing nucleotide triphosphate hydrolases"/>
    <property type="match status" value="1"/>
</dbReference>
<sequence length="242" mass="27428">MTTGGRYILATCFIVVGLLAIMPSLKRDGVLRDGPSLHTRLKRITGFSKQLKFIHVTKSGGTSVENAGIAAGIMWGRAHKEYGWWHELFPRKPSALKEKYDWFTVVRNPMSRMVSEFHCRWGGVGDNVAQHNVSSFNEFLQRNIIGKAYLGVGDHYSAQVLYMDPDIPVRVLRFENLTAEFDELMTEYGLDVSLQFANHMPHKFSEHDFYPSTIALIRETYADDFTHFGYPTGIANTMKEGG</sequence>
<evidence type="ECO:0000313" key="2">
    <source>
        <dbReference type="EMBL" id="GMI05458.1"/>
    </source>
</evidence>
<organism evidence="2 3">
    <name type="scientific">Triparma verrucosa</name>
    <dbReference type="NCBI Taxonomy" id="1606542"/>
    <lineage>
        <taxon>Eukaryota</taxon>
        <taxon>Sar</taxon>
        <taxon>Stramenopiles</taxon>
        <taxon>Ochrophyta</taxon>
        <taxon>Bolidophyceae</taxon>
        <taxon>Parmales</taxon>
        <taxon>Triparmaceae</taxon>
        <taxon>Triparma</taxon>
    </lineage>
</organism>
<dbReference type="Pfam" id="PF03567">
    <property type="entry name" value="Sulfotransfer_2"/>
    <property type="match status" value="1"/>
</dbReference>
<gene>
    <name evidence="2" type="ORF">TrVE_jg4583</name>
</gene>
<dbReference type="Proteomes" id="UP001165160">
    <property type="component" value="Unassembled WGS sequence"/>
</dbReference>
<protein>
    <recommendedName>
        <fullName evidence="4">Sulfotransferase family protein</fullName>
    </recommendedName>
</protein>